<protein>
    <submittedName>
        <fullName evidence="2">Uncharacterized protein</fullName>
    </submittedName>
</protein>
<comment type="caution">
    <text evidence="2">The sequence shown here is derived from an EMBL/GenBank/DDBJ whole genome shotgun (WGS) entry which is preliminary data.</text>
</comment>
<dbReference type="InterPro" id="IPR015915">
    <property type="entry name" value="Kelch-typ_b-propeller"/>
</dbReference>
<proteinExistence type="predicted"/>
<name>A0AAU9K971_9CILI</name>
<dbReference type="Gene3D" id="1.10.238.10">
    <property type="entry name" value="EF-hand"/>
    <property type="match status" value="1"/>
</dbReference>
<keyword evidence="3" id="KW-1185">Reference proteome</keyword>
<feature type="region of interest" description="Disordered" evidence="1">
    <location>
        <begin position="235"/>
        <end position="262"/>
    </location>
</feature>
<feature type="compositionally biased region" description="Acidic residues" evidence="1">
    <location>
        <begin position="241"/>
        <end position="252"/>
    </location>
</feature>
<reference evidence="2" key="1">
    <citation type="submission" date="2021-09" db="EMBL/GenBank/DDBJ databases">
        <authorList>
            <consortium name="AG Swart"/>
            <person name="Singh M."/>
            <person name="Singh A."/>
            <person name="Seah K."/>
            <person name="Emmerich C."/>
        </authorList>
    </citation>
    <scope>NUCLEOTIDE SEQUENCE</scope>
    <source>
        <strain evidence="2">ATCC30299</strain>
    </source>
</reference>
<evidence type="ECO:0000256" key="1">
    <source>
        <dbReference type="SAM" id="MobiDB-lite"/>
    </source>
</evidence>
<sequence>MGCVDSKLSCSSVERSIMNAEAELGYEKKNCWYIDFIHRKYSIGGWVNHEQWRDISCSLLIQTKNTSSNTKIERFFSSIANFNGKLPLKSLLIIGFLLGEGTYQEKSQLFFDIYDTNNSKIIFKSDIHALVEEMLDIAINKIPILACKPQASNEEDFQKYLQELHQFKEAAQELIVRKFIGADNSEHSITLSEFQANFQDISTAELLSSHGLRSFVYSQKSALKSTNFKQKKKKSNFLSSEESENAEIINEETVEKTEQESNGTTIETDRIIFVKNFTNQIVTLSLKCKTKSSMSSIDFFSELKLYGSICIPNQRVFFYGGILPGNKTSADAFIVDKMGYLTKLVSYQPTCKIDLAHLNNSVYAFGGDPHISCRYNLSMNRWENCSELPIGNFANSNLLAFKDNIMLTSKFSDRLFYFDTNQGSFYEIVGLKLNENALKLMFSVKNRVYIAELSGNVYESEINGFLAWKNIGRMKKYDFDCEIGSYMAIYRNNLFFINKITGKNELMEFKLQEKILRKIRTR</sequence>
<evidence type="ECO:0000313" key="3">
    <source>
        <dbReference type="Proteomes" id="UP001162131"/>
    </source>
</evidence>
<organism evidence="2 3">
    <name type="scientific">Blepharisma stoltei</name>
    <dbReference type="NCBI Taxonomy" id="1481888"/>
    <lineage>
        <taxon>Eukaryota</taxon>
        <taxon>Sar</taxon>
        <taxon>Alveolata</taxon>
        <taxon>Ciliophora</taxon>
        <taxon>Postciliodesmatophora</taxon>
        <taxon>Heterotrichea</taxon>
        <taxon>Heterotrichida</taxon>
        <taxon>Blepharismidae</taxon>
        <taxon>Blepharisma</taxon>
    </lineage>
</organism>
<accession>A0AAU9K971</accession>
<dbReference type="SUPFAM" id="SSF117281">
    <property type="entry name" value="Kelch motif"/>
    <property type="match status" value="1"/>
</dbReference>
<dbReference type="SUPFAM" id="SSF47473">
    <property type="entry name" value="EF-hand"/>
    <property type="match status" value="1"/>
</dbReference>
<dbReference type="Proteomes" id="UP001162131">
    <property type="component" value="Unassembled WGS sequence"/>
</dbReference>
<dbReference type="EMBL" id="CAJZBQ010000060">
    <property type="protein sequence ID" value="CAG9334764.1"/>
    <property type="molecule type" value="Genomic_DNA"/>
</dbReference>
<dbReference type="AlphaFoldDB" id="A0AAU9K971"/>
<dbReference type="InterPro" id="IPR011992">
    <property type="entry name" value="EF-hand-dom_pair"/>
</dbReference>
<gene>
    <name evidence="2" type="ORF">BSTOLATCC_MIC62349</name>
</gene>
<evidence type="ECO:0000313" key="2">
    <source>
        <dbReference type="EMBL" id="CAG9334764.1"/>
    </source>
</evidence>